<feature type="chain" id="PRO_5004512075" description="Lipoprotein" evidence="2">
    <location>
        <begin position="19"/>
        <end position="261"/>
    </location>
</feature>
<dbReference type="PATRIC" id="fig|421052.3.peg.2669"/>
<comment type="caution">
    <text evidence="3">The sequence shown here is derived from an EMBL/GenBank/DDBJ whole genome shotgun (WGS) entry which is preliminary data.</text>
</comment>
<dbReference type="HOGENOM" id="CLU_1064080_0_0_6"/>
<dbReference type="eggNOG" id="ENOG5030W3K">
    <property type="taxonomic scope" value="Bacteria"/>
</dbReference>
<accession>S3MT09</accession>
<keyword evidence="4" id="KW-1185">Reference proteome</keyword>
<gene>
    <name evidence="3" type="ORF">F945_02733</name>
</gene>
<organism evidence="3 4">
    <name type="scientific">Acinetobacter rudis CIP 110305</name>
    <dbReference type="NCBI Taxonomy" id="421052"/>
    <lineage>
        <taxon>Bacteria</taxon>
        <taxon>Pseudomonadati</taxon>
        <taxon>Pseudomonadota</taxon>
        <taxon>Gammaproteobacteria</taxon>
        <taxon>Moraxellales</taxon>
        <taxon>Moraxellaceae</taxon>
        <taxon>Acinetobacter</taxon>
    </lineage>
</organism>
<dbReference type="PROSITE" id="PS51257">
    <property type="entry name" value="PROKAR_LIPOPROTEIN"/>
    <property type="match status" value="1"/>
</dbReference>
<feature type="transmembrane region" description="Helical" evidence="1">
    <location>
        <begin position="229"/>
        <end position="253"/>
    </location>
</feature>
<reference evidence="3 4" key="1">
    <citation type="submission" date="2013-06" db="EMBL/GenBank/DDBJ databases">
        <title>The Genome Sequence of Acinetobacter rudis CIP 110305.</title>
        <authorList>
            <consortium name="The Broad Institute Genome Sequencing Platform"/>
            <consortium name="The Broad Institute Genome Sequencing Center for Infectious Disease"/>
            <person name="Cerqueira G."/>
            <person name="Feldgarden M."/>
            <person name="Courvalin P."/>
            <person name="Perichon B."/>
            <person name="Grillot-Courvalin C."/>
            <person name="Clermont D."/>
            <person name="Rocha E."/>
            <person name="Yoon E.-J."/>
            <person name="Nemec A."/>
            <person name="Young S.K."/>
            <person name="Zeng Q."/>
            <person name="Gargeya S."/>
            <person name="Fitzgerald M."/>
            <person name="Abouelleil A."/>
            <person name="Alvarado L."/>
            <person name="Berlin A.M."/>
            <person name="Chapman S.B."/>
            <person name="Dewar J."/>
            <person name="Goldberg J."/>
            <person name="Griggs A."/>
            <person name="Gujja S."/>
            <person name="Hansen M."/>
            <person name="Howarth C."/>
            <person name="Imamovic A."/>
            <person name="Larimer J."/>
            <person name="McCowan C."/>
            <person name="Murphy C."/>
            <person name="Pearson M."/>
            <person name="Priest M."/>
            <person name="Roberts A."/>
            <person name="Saif S."/>
            <person name="Shea T."/>
            <person name="Sykes S."/>
            <person name="Wortman J."/>
            <person name="Nusbaum C."/>
            <person name="Birren B."/>
        </authorList>
    </citation>
    <scope>NUCLEOTIDE SEQUENCE [LARGE SCALE GENOMIC DNA]</scope>
    <source>
        <strain evidence="3 4">CIP 110305</strain>
    </source>
</reference>
<feature type="signal peptide" evidence="2">
    <location>
        <begin position="1"/>
        <end position="18"/>
    </location>
</feature>
<dbReference type="RefSeq" id="WP_016657118.1">
    <property type="nucleotide sequence ID" value="NZ_KE340354.1"/>
</dbReference>
<evidence type="ECO:0000256" key="1">
    <source>
        <dbReference type="SAM" id="Phobius"/>
    </source>
</evidence>
<protein>
    <recommendedName>
        <fullName evidence="5">Lipoprotein</fullName>
    </recommendedName>
</protein>
<keyword evidence="1" id="KW-0812">Transmembrane</keyword>
<proteinExistence type="predicted"/>
<dbReference type="OrthoDB" id="6695136at2"/>
<dbReference type="EMBL" id="ATGI01000034">
    <property type="protein sequence ID" value="EPF70970.1"/>
    <property type="molecule type" value="Genomic_DNA"/>
</dbReference>
<dbReference type="AlphaFoldDB" id="S3MT09"/>
<evidence type="ECO:0000256" key="2">
    <source>
        <dbReference type="SAM" id="SignalP"/>
    </source>
</evidence>
<keyword evidence="2" id="KW-0732">Signal</keyword>
<keyword evidence="1" id="KW-1133">Transmembrane helix</keyword>
<evidence type="ECO:0008006" key="5">
    <source>
        <dbReference type="Google" id="ProtNLM"/>
    </source>
</evidence>
<sequence length="261" mass="28935">MKTKLKLTALALSSVGLASCTTVMLKESIESSKSRNKAKTVLQDQLIAVGMAKTPITHYENAVVLAGKQFSYLITPTQGLKQSPQLFQQILTQVDLRYAQISQNTVTVKDLTTATEKPSVQTLEFKMNSTSTESQQDIAGKLYINFTKPLDLLKAGEQKQLEGLQFKCDAPINGLLNCRRNIEVNIRLASAINSTKNLQHTLNNPVFIKVVEEKEGRALSKATNTGKYALYPLAVTVDIVTSPIQFAIFYFALKDGKWMRM</sequence>
<evidence type="ECO:0000313" key="3">
    <source>
        <dbReference type="EMBL" id="EPF70970.1"/>
    </source>
</evidence>
<dbReference type="Proteomes" id="UP000014568">
    <property type="component" value="Unassembled WGS sequence"/>
</dbReference>
<name>S3MT09_9GAMM</name>
<keyword evidence="1" id="KW-0472">Membrane</keyword>
<evidence type="ECO:0000313" key="4">
    <source>
        <dbReference type="Proteomes" id="UP000014568"/>
    </source>
</evidence>